<dbReference type="CDD" id="cd23945">
    <property type="entry name" value="PAPS_reductase"/>
    <property type="match status" value="1"/>
</dbReference>
<keyword evidence="18" id="KW-1185">Reference proteome</keyword>
<evidence type="ECO:0000256" key="8">
    <source>
        <dbReference type="ARBA" id="ARBA00024327"/>
    </source>
</evidence>
<dbReference type="GO" id="GO:0043866">
    <property type="term" value="F:adenylyl-sulfate reductase (thioredoxin) activity"/>
    <property type="evidence" value="ECO:0007669"/>
    <property type="project" value="UniProtKB-EC"/>
</dbReference>
<feature type="domain" description="Phosphoadenosine phosphosulphate reductase" evidence="16">
    <location>
        <begin position="59"/>
        <end position="232"/>
    </location>
</feature>
<proteinExistence type="inferred from homology"/>
<evidence type="ECO:0000256" key="1">
    <source>
        <dbReference type="ARBA" id="ARBA00009732"/>
    </source>
</evidence>
<comment type="subcellular location">
    <subcellularLocation>
        <location evidence="14">Cytoplasm</location>
    </subcellularLocation>
</comment>
<dbReference type="GO" id="GO:0005737">
    <property type="term" value="C:cytoplasm"/>
    <property type="evidence" value="ECO:0007669"/>
    <property type="project" value="UniProtKB-SubCell"/>
</dbReference>
<feature type="binding site" evidence="14">
    <location>
        <position position="144"/>
    </location>
    <ligand>
        <name>[4Fe-4S] cluster</name>
        <dbReference type="ChEBI" id="CHEBI:49883"/>
    </ligand>
</feature>
<feature type="active site" description="Nucleophile; cysteine thiosulfonate intermediate" evidence="14">
    <location>
        <position position="254"/>
    </location>
</feature>
<keyword evidence="3 14" id="KW-0479">Metal-binding</keyword>
<dbReference type="GO" id="GO:0004604">
    <property type="term" value="F:phosphoadenylyl-sulfate reductase (thioredoxin) activity"/>
    <property type="evidence" value="ECO:0007669"/>
    <property type="project" value="UniProtKB-UniRule"/>
</dbReference>
<reference evidence="17" key="1">
    <citation type="submission" date="2016-02" db="EMBL/GenBank/DDBJ databases">
        <title>Halorhodospira halochloris DSM-1059 complete genome, version 2.</title>
        <authorList>
            <person name="Tsukatani Y."/>
        </authorList>
    </citation>
    <scope>NUCLEOTIDE SEQUENCE</scope>
    <source>
        <strain evidence="17">DSM 1059</strain>
    </source>
</reference>
<comment type="pathway">
    <text evidence="8 14">Sulfur metabolism; hydrogen sulfide biosynthesis; sulfite from sulfate.</text>
</comment>
<organism evidence="17 18">
    <name type="scientific">Halorhodospira halochloris</name>
    <name type="common">Ectothiorhodospira halochloris</name>
    <dbReference type="NCBI Taxonomy" id="1052"/>
    <lineage>
        <taxon>Bacteria</taxon>
        <taxon>Pseudomonadati</taxon>
        <taxon>Pseudomonadota</taxon>
        <taxon>Gammaproteobacteria</taxon>
        <taxon>Chromatiales</taxon>
        <taxon>Ectothiorhodospiraceae</taxon>
        <taxon>Halorhodospira</taxon>
    </lineage>
</organism>
<comment type="function">
    <text evidence="7 14">Catalyzes the formation of sulfite from adenosine 5'-phosphosulfate (APS) using thioredoxin as an electron donor.</text>
</comment>
<protein>
    <recommendedName>
        <fullName evidence="10 14">Adenosine 5'-phosphosulfate reductase</fullName>
        <shortName evidence="14">APS reductase</shortName>
        <ecNumber evidence="9 14">1.8.4.10</ecNumber>
    </recommendedName>
    <alternativeName>
        <fullName evidence="12 14">5'-adenylylsulfate reductase</fullName>
    </alternativeName>
    <alternativeName>
        <fullName evidence="11 14">Thioredoxin-dependent 5'-adenylylsulfate reductase</fullName>
    </alternativeName>
</protein>
<comment type="catalytic activity">
    <reaction evidence="13 14">
        <text>[thioredoxin]-disulfide + sulfite + AMP + 2 H(+) = adenosine 5'-phosphosulfate + [thioredoxin]-dithiol</text>
        <dbReference type="Rhea" id="RHEA:21976"/>
        <dbReference type="Rhea" id="RHEA-COMP:10698"/>
        <dbReference type="Rhea" id="RHEA-COMP:10700"/>
        <dbReference type="ChEBI" id="CHEBI:15378"/>
        <dbReference type="ChEBI" id="CHEBI:17359"/>
        <dbReference type="ChEBI" id="CHEBI:29950"/>
        <dbReference type="ChEBI" id="CHEBI:50058"/>
        <dbReference type="ChEBI" id="CHEBI:58243"/>
        <dbReference type="ChEBI" id="CHEBI:456215"/>
        <dbReference type="EC" id="1.8.4.10"/>
    </reaction>
</comment>
<keyword evidence="2 14" id="KW-0963">Cytoplasm</keyword>
<evidence type="ECO:0000256" key="9">
    <source>
        <dbReference type="ARBA" id="ARBA00024386"/>
    </source>
</evidence>
<gene>
    <name evidence="14 17" type="primary">cysH</name>
    <name evidence="17" type="ORF">HH1059_25250</name>
</gene>
<comment type="similarity">
    <text evidence="1 14">Belongs to the PAPS reductase family. CysH subfamily.</text>
</comment>
<dbReference type="NCBIfam" id="TIGR00434">
    <property type="entry name" value="cysH"/>
    <property type="match status" value="1"/>
</dbReference>
<feature type="binding site" evidence="14">
    <location>
        <position position="226"/>
    </location>
    <ligand>
        <name>[4Fe-4S] cluster</name>
        <dbReference type="ChEBI" id="CHEBI:49883"/>
    </ligand>
</feature>
<evidence type="ECO:0000256" key="12">
    <source>
        <dbReference type="ARBA" id="ARBA00032041"/>
    </source>
</evidence>
<dbReference type="Pfam" id="PF01507">
    <property type="entry name" value="PAPS_reduct"/>
    <property type="match status" value="1"/>
</dbReference>
<evidence type="ECO:0000256" key="5">
    <source>
        <dbReference type="ARBA" id="ARBA00023004"/>
    </source>
</evidence>
<keyword evidence="4 14" id="KW-0560">Oxidoreductase</keyword>
<evidence type="ECO:0000313" key="18">
    <source>
        <dbReference type="Proteomes" id="UP000218890"/>
    </source>
</evidence>
<dbReference type="GO" id="GO:0046872">
    <property type="term" value="F:metal ion binding"/>
    <property type="evidence" value="ECO:0007669"/>
    <property type="project" value="UniProtKB-KW"/>
</dbReference>
<dbReference type="SUPFAM" id="SSF52402">
    <property type="entry name" value="Adenine nucleotide alpha hydrolases-like"/>
    <property type="match status" value="1"/>
</dbReference>
<sequence length="262" mass="29808">MSANAVYTLSRDPQVTTNRANKQPDGRPDRRPDRNNLQQLIESTVATLQRIEAEYLPASMASSLSAEDMVLLDLIYRNTPRITVFTIDTGRLNSETYALHQLVRERYGAIIATFYPQTGDVEQYTEHYGINGFYASIAARQACCAARKVAPLRRALAGQRAWLTGMRREQAVTREHLPVEEFDEANQLMKFNPLAAWQEEDIWQYIHDNAIPYNALYDKGYRSIGCAPCTRAVAAGEDARAGRWWWEAPEHKECGLHTTRNL</sequence>
<dbReference type="InterPro" id="IPR014729">
    <property type="entry name" value="Rossmann-like_a/b/a_fold"/>
</dbReference>
<dbReference type="GO" id="GO:0019379">
    <property type="term" value="P:sulfate assimilation, phosphoadenylyl sulfate reduction by phosphoadenylyl-sulfate reductase (thioredoxin)"/>
    <property type="evidence" value="ECO:0007669"/>
    <property type="project" value="UniProtKB-UniRule"/>
</dbReference>
<accession>A0A0X8X6L4</accession>
<dbReference type="PANTHER" id="PTHR46482">
    <property type="entry name" value="5'-ADENYLYLSULFATE REDUCTASE 3, CHLOROPLASTIC"/>
    <property type="match status" value="1"/>
</dbReference>
<evidence type="ECO:0000256" key="14">
    <source>
        <dbReference type="HAMAP-Rule" id="MF_00063"/>
    </source>
</evidence>
<dbReference type="Gene3D" id="3.40.50.620">
    <property type="entry name" value="HUPs"/>
    <property type="match status" value="1"/>
</dbReference>
<dbReference type="KEGG" id="hhk:HH1059_25250"/>
<feature type="compositionally biased region" description="Polar residues" evidence="15">
    <location>
        <begin position="1"/>
        <end position="21"/>
    </location>
</feature>
<dbReference type="EMBL" id="AP017372">
    <property type="protein sequence ID" value="BAU56602.1"/>
    <property type="molecule type" value="Genomic_DNA"/>
</dbReference>
<feature type="compositionally biased region" description="Basic and acidic residues" evidence="15">
    <location>
        <begin position="22"/>
        <end position="34"/>
    </location>
</feature>
<dbReference type="Proteomes" id="UP000218890">
    <property type="component" value="Chromosome"/>
</dbReference>
<keyword evidence="6 14" id="KW-0411">Iron-sulfur</keyword>
<dbReference type="InterPro" id="IPR011798">
    <property type="entry name" value="APS_reductase"/>
</dbReference>
<dbReference type="NCBIfam" id="TIGR02055">
    <property type="entry name" value="APS_reductase"/>
    <property type="match status" value="1"/>
</dbReference>
<dbReference type="RefSeq" id="WP_096406678.1">
    <property type="nucleotide sequence ID" value="NZ_AP017372.2"/>
</dbReference>
<dbReference type="AlphaFoldDB" id="A0A0X8X6L4"/>
<dbReference type="GO" id="GO:0019344">
    <property type="term" value="P:cysteine biosynthetic process"/>
    <property type="evidence" value="ECO:0007669"/>
    <property type="project" value="InterPro"/>
</dbReference>
<keyword evidence="5 14" id="KW-0408">Iron</keyword>
<dbReference type="PIRSF" id="PIRSF000857">
    <property type="entry name" value="PAPS_reductase"/>
    <property type="match status" value="1"/>
</dbReference>
<evidence type="ECO:0000256" key="3">
    <source>
        <dbReference type="ARBA" id="ARBA00022723"/>
    </source>
</evidence>
<evidence type="ECO:0000256" key="6">
    <source>
        <dbReference type="ARBA" id="ARBA00023014"/>
    </source>
</evidence>
<dbReference type="NCBIfam" id="NF002537">
    <property type="entry name" value="PRK02090.1"/>
    <property type="match status" value="1"/>
</dbReference>
<dbReference type="GO" id="GO:0070814">
    <property type="term" value="P:hydrogen sulfide biosynthetic process"/>
    <property type="evidence" value="ECO:0007669"/>
    <property type="project" value="UniProtKB-UniRule"/>
</dbReference>
<evidence type="ECO:0000256" key="15">
    <source>
        <dbReference type="SAM" id="MobiDB-lite"/>
    </source>
</evidence>
<dbReference type="InterPro" id="IPR004511">
    <property type="entry name" value="PAPS/APS_Rdtase"/>
</dbReference>
<evidence type="ECO:0000256" key="13">
    <source>
        <dbReference type="ARBA" id="ARBA00048441"/>
    </source>
</evidence>
<comment type="cofactor">
    <cofactor evidence="14">
        <name>[4Fe-4S] cluster</name>
        <dbReference type="ChEBI" id="CHEBI:49883"/>
    </cofactor>
    <text evidence="14">Binds 1 [4Fe-4S] cluster per subunit.</text>
</comment>
<name>A0A0X8X6L4_HALHR</name>
<evidence type="ECO:0000256" key="10">
    <source>
        <dbReference type="ARBA" id="ARBA00029514"/>
    </source>
</evidence>
<evidence type="ECO:0000256" key="4">
    <source>
        <dbReference type="ARBA" id="ARBA00023002"/>
    </source>
</evidence>
<feature type="region of interest" description="Disordered" evidence="15">
    <location>
        <begin position="1"/>
        <end position="34"/>
    </location>
</feature>
<dbReference type="InterPro" id="IPR002500">
    <property type="entry name" value="PAPS_reduct_dom"/>
</dbReference>
<evidence type="ECO:0000256" key="11">
    <source>
        <dbReference type="ARBA" id="ARBA00030894"/>
    </source>
</evidence>
<dbReference type="PANTHER" id="PTHR46482:SF9">
    <property type="entry name" value="5'-ADENYLYLSULFATE REDUCTASE 1, CHLOROPLASTIC"/>
    <property type="match status" value="1"/>
</dbReference>
<dbReference type="OrthoDB" id="9794018at2"/>
<feature type="binding site" evidence="14">
    <location>
        <position position="143"/>
    </location>
    <ligand>
        <name>[4Fe-4S] cluster</name>
        <dbReference type="ChEBI" id="CHEBI:49883"/>
    </ligand>
</feature>
<dbReference type="HAMAP" id="MF_00063">
    <property type="entry name" value="CysH"/>
    <property type="match status" value="1"/>
</dbReference>
<evidence type="ECO:0000256" key="2">
    <source>
        <dbReference type="ARBA" id="ARBA00022490"/>
    </source>
</evidence>
<evidence type="ECO:0000256" key="7">
    <source>
        <dbReference type="ARBA" id="ARBA00024298"/>
    </source>
</evidence>
<feature type="binding site" evidence="14">
    <location>
        <position position="229"/>
    </location>
    <ligand>
        <name>[4Fe-4S] cluster</name>
        <dbReference type="ChEBI" id="CHEBI:49883"/>
    </ligand>
</feature>
<evidence type="ECO:0000259" key="16">
    <source>
        <dbReference type="Pfam" id="PF01507"/>
    </source>
</evidence>
<dbReference type="GO" id="GO:0051539">
    <property type="term" value="F:4 iron, 4 sulfur cluster binding"/>
    <property type="evidence" value="ECO:0007669"/>
    <property type="project" value="UniProtKB-UniRule"/>
</dbReference>
<evidence type="ECO:0000313" key="17">
    <source>
        <dbReference type="EMBL" id="BAU56602.1"/>
    </source>
</evidence>
<dbReference type="EC" id="1.8.4.10" evidence="9 14"/>